<keyword evidence="1" id="KW-0175">Coiled coil</keyword>
<name>T1JB16_STRMM</name>
<dbReference type="AlphaFoldDB" id="T1JB16"/>
<accession>T1JB16</accession>
<dbReference type="Proteomes" id="UP000014500">
    <property type="component" value="Unassembled WGS sequence"/>
</dbReference>
<evidence type="ECO:0000313" key="4">
    <source>
        <dbReference type="Proteomes" id="UP000014500"/>
    </source>
</evidence>
<reference evidence="3" key="2">
    <citation type="submission" date="2015-02" db="UniProtKB">
        <authorList>
            <consortium name="EnsemblMetazoa"/>
        </authorList>
    </citation>
    <scope>IDENTIFICATION</scope>
</reference>
<evidence type="ECO:0000313" key="3">
    <source>
        <dbReference type="EnsemblMetazoa" id="SMAR010947-PA"/>
    </source>
</evidence>
<feature type="region of interest" description="Disordered" evidence="2">
    <location>
        <begin position="201"/>
        <end position="222"/>
    </location>
</feature>
<dbReference type="PANTHER" id="PTHR22089">
    <property type="entry name" value="MIRROR-IMAGE POLYDACTYLY GENE 1 PROTEIN"/>
    <property type="match status" value="1"/>
</dbReference>
<feature type="coiled-coil region" evidence="1">
    <location>
        <begin position="45"/>
        <end position="72"/>
    </location>
</feature>
<protein>
    <submittedName>
        <fullName evidence="3">Uncharacterized protein</fullName>
    </submittedName>
</protein>
<dbReference type="PhylomeDB" id="T1JB16"/>
<dbReference type="EMBL" id="JH432008">
    <property type="status" value="NOT_ANNOTATED_CDS"/>
    <property type="molecule type" value="Genomic_DNA"/>
</dbReference>
<evidence type="ECO:0000256" key="1">
    <source>
        <dbReference type="SAM" id="Coils"/>
    </source>
</evidence>
<keyword evidence="4" id="KW-1185">Reference proteome</keyword>
<dbReference type="InterPro" id="IPR026175">
    <property type="entry name" value="MIPOL1"/>
</dbReference>
<evidence type="ECO:0000256" key="2">
    <source>
        <dbReference type="SAM" id="MobiDB-lite"/>
    </source>
</evidence>
<dbReference type="PANTHER" id="PTHR22089:SF2">
    <property type="entry name" value="MIRROR-IMAGE POLYDACTYLY GENE 1 PROTEIN"/>
    <property type="match status" value="1"/>
</dbReference>
<dbReference type="EnsemblMetazoa" id="SMAR010947-RA">
    <property type="protein sequence ID" value="SMAR010947-PA"/>
    <property type="gene ID" value="SMAR010947"/>
</dbReference>
<organism evidence="3 4">
    <name type="scientific">Strigamia maritima</name>
    <name type="common">European centipede</name>
    <name type="synonym">Geophilus maritimus</name>
    <dbReference type="NCBI Taxonomy" id="126957"/>
    <lineage>
        <taxon>Eukaryota</taxon>
        <taxon>Metazoa</taxon>
        <taxon>Ecdysozoa</taxon>
        <taxon>Arthropoda</taxon>
        <taxon>Myriapoda</taxon>
        <taxon>Chilopoda</taxon>
        <taxon>Pleurostigmophora</taxon>
        <taxon>Geophilomorpha</taxon>
        <taxon>Linotaeniidae</taxon>
        <taxon>Strigamia</taxon>
    </lineage>
</organism>
<reference evidence="4" key="1">
    <citation type="submission" date="2011-05" db="EMBL/GenBank/DDBJ databases">
        <authorList>
            <person name="Richards S.R."/>
            <person name="Qu J."/>
            <person name="Jiang H."/>
            <person name="Jhangiani S.N."/>
            <person name="Agravi P."/>
            <person name="Goodspeed R."/>
            <person name="Gross S."/>
            <person name="Mandapat C."/>
            <person name="Jackson L."/>
            <person name="Mathew T."/>
            <person name="Pu L."/>
            <person name="Thornton R."/>
            <person name="Saada N."/>
            <person name="Wilczek-Boney K.B."/>
            <person name="Lee S."/>
            <person name="Kovar C."/>
            <person name="Wu Y."/>
            <person name="Scherer S.E."/>
            <person name="Worley K.C."/>
            <person name="Muzny D.M."/>
            <person name="Gibbs R."/>
        </authorList>
    </citation>
    <scope>NUCLEOTIDE SEQUENCE</scope>
    <source>
        <strain evidence="4">Brora</strain>
    </source>
</reference>
<dbReference type="HOGENOM" id="CLU_1080003_0_0_1"/>
<feature type="compositionally biased region" description="Polar residues" evidence="2">
    <location>
        <begin position="201"/>
        <end position="213"/>
    </location>
</feature>
<proteinExistence type="predicted"/>
<feature type="region of interest" description="Disordered" evidence="2">
    <location>
        <begin position="234"/>
        <end position="258"/>
    </location>
</feature>
<dbReference type="STRING" id="126957.T1JB16"/>
<sequence>IFYTLRSLDVQINGLNAARPVSLSSTTAKNPSSQESQILYLLCELDAAKTANKSLKAQLKAVQAELNNLKLTPEPSSARYCPGVISAMVSEIYHAQHERDDAMMSRIRLANDERDEALFKLDKLRGKKLNSFDDQTISDELEKAQLSSLSDADFMLNNQSALLKDVTLRKRKQALSKESLQLPNLEKAEDDHDDDVASVRTNSSLQKSFNSPSDDSKLDPEVHLRHVQQRLSEEMQAKEEAQATCQSARNWNEKDLEE</sequence>